<dbReference type="GO" id="GO:0016705">
    <property type="term" value="F:oxidoreductase activity, acting on paired donors, with incorporation or reduction of molecular oxygen"/>
    <property type="evidence" value="ECO:0007669"/>
    <property type="project" value="InterPro"/>
</dbReference>
<dbReference type="InterPro" id="IPR050766">
    <property type="entry name" value="Bact_Lucif_Oxidored"/>
</dbReference>
<dbReference type="GO" id="GO:0005829">
    <property type="term" value="C:cytosol"/>
    <property type="evidence" value="ECO:0007669"/>
    <property type="project" value="TreeGrafter"/>
</dbReference>
<dbReference type="InterPro" id="IPR011251">
    <property type="entry name" value="Luciferase-like_dom"/>
</dbReference>
<comment type="similarity">
    <text evidence="1">To bacterial alkanal monooxygenase alpha and beta chains.</text>
</comment>
<evidence type="ECO:0000259" key="2">
    <source>
        <dbReference type="Pfam" id="PF00296"/>
    </source>
</evidence>
<reference evidence="3" key="1">
    <citation type="submission" date="2020-05" db="EMBL/GenBank/DDBJ databases">
        <authorList>
            <person name="Chiriac C."/>
            <person name="Salcher M."/>
            <person name="Ghai R."/>
            <person name="Kavagutti S V."/>
        </authorList>
    </citation>
    <scope>NUCLEOTIDE SEQUENCE</scope>
</reference>
<dbReference type="InterPro" id="IPR019949">
    <property type="entry name" value="CmoO-like"/>
</dbReference>
<name>A0A6J7GAY9_9ZZZZ</name>
<evidence type="ECO:0000313" key="3">
    <source>
        <dbReference type="EMBL" id="CAB4902235.1"/>
    </source>
</evidence>
<dbReference type="Gene3D" id="3.20.20.30">
    <property type="entry name" value="Luciferase-like domain"/>
    <property type="match status" value="1"/>
</dbReference>
<dbReference type="EMBL" id="CAFBMK010000023">
    <property type="protein sequence ID" value="CAB4902235.1"/>
    <property type="molecule type" value="Genomic_DNA"/>
</dbReference>
<dbReference type="NCBIfam" id="TIGR03558">
    <property type="entry name" value="oxido_grp_1"/>
    <property type="match status" value="1"/>
</dbReference>
<dbReference type="PANTHER" id="PTHR30137:SF6">
    <property type="entry name" value="LUCIFERASE-LIKE MONOOXYGENASE"/>
    <property type="match status" value="1"/>
</dbReference>
<proteinExistence type="predicted"/>
<feature type="domain" description="Luciferase-like" evidence="2">
    <location>
        <begin position="8"/>
        <end position="306"/>
    </location>
</feature>
<gene>
    <name evidence="3" type="ORF">UFOPK3564_00644</name>
</gene>
<dbReference type="Pfam" id="PF00296">
    <property type="entry name" value="Bac_luciferase"/>
    <property type="match status" value="1"/>
</dbReference>
<dbReference type="AlphaFoldDB" id="A0A6J7GAY9"/>
<dbReference type="PANTHER" id="PTHR30137">
    <property type="entry name" value="LUCIFERASE-LIKE MONOOXYGENASE"/>
    <property type="match status" value="1"/>
</dbReference>
<dbReference type="FunFam" id="3.20.20.30:FF:000002">
    <property type="entry name" value="LLM class flavin-dependent oxidoreductase"/>
    <property type="match status" value="1"/>
</dbReference>
<dbReference type="SUPFAM" id="SSF51679">
    <property type="entry name" value="Bacterial luciferase-like"/>
    <property type="match status" value="1"/>
</dbReference>
<evidence type="ECO:0000256" key="1">
    <source>
        <dbReference type="ARBA" id="ARBA00007789"/>
    </source>
</evidence>
<accession>A0A6J7GAY9</accession>
<sequence>MSDVALSVLDLAPVPEGSTPAQALGHAVDLARHAEALGYGRVWVAEHHNMSGIASSSPPVLIAHLAAHTERIRLGSGGVMLPNHAPLVVAEQFGMLEALHPGRIDLGLGRAPGTDALTASALRRSTDPFSNEDDFPAQLAQLRGFLRGELPREDPLHRIRAVPNNGYEPAIWLLGSSGYSAQLAGELGLPFSFAHHFSAGNTVPAVELYRASFKPSEVLQRPYVMLGTAMVAADDDAEAEFLNGPNVLQFLRLRQGRPGLLPTPQEAERALKDPGARQFADQRRASQIVGGPGTVRRGIEELLARTNADELMVTSVVHDHAARRRSFELIADAVDLAPREVRPAVAAD</sequence>
<protein>
    <submittedName>
        <fullName evidence="3">Unannotated protein</fullName>
    </submittedName>
</protein>
<organism evidence="3">
    <name type="scientific">freshwater metagenome</name>
    <dbReference type="NCBI Taxonomy" id="449393"/>
    <lineage>
        <taxon>unclassified sequences</taxon>
        <taxon>metagenomes</taxon>
        <taxon>ecological metagenomes</taxon>
    </lineage>
</organism>
<dbReference type="InterPro" id="IPR036661">
    <property type="entry name" value="Luciferase-like_sf"/>
</dbReference>
<dbReference type="CDD" id="cd00347">
    <property type="entry name" value="Flavin_utilizing_monoxygenases"/>
    <property type="match status" value="1"/>
</dbReference>